<keyword evidence="4" id="KW-0378">Hydrolase</keyword>
<evidence type="ECO:0000256" key="1">
    <source>
        <dbReference type="ARBA" id="ARBA00022722"/>
    </source>
</evidence>
<reference evidence="8" key="1">
    <citation type="journal article" date="2019" name="Int. J. Syst. Evol. Microbiol.">
        <title>The Global Catalogue of Microorganisms (GCM) 10K type strain sequencing project: providing services to taxonomists for standard genome sequencing and annotation.</title>
        <authorList>
            <consortium name="The Broad Institute Genomics Platform"/>
            <consortium name="The Broad Institute Genome Sequencing Center for Infectious Disease"/>
            <person name="Wu L."/>
            <person name="Ma J."/>
        </authorList>
    </citation>
    <scope>NUCLEOTIDE SEQUENCE [LARGE SCALE GENOMIC DNA]</scope>
    <source>
        <strain evidence="8">CCUG 54523</strain>
    </source>
</reference>
<dbReference type="NCBIfam" id="TIGR00632">
    <property type="entry name" value="vsr"/>
    <property type="match status" value="1"/>
</dbReference>
<dbReference type="InterPro" id="IPR004603">
    <property type="entry name" value="DNA_mismatch_endonuc_vsr"/>
</dbReference>
<dbReference type="InterPro" id="IPR011335">
    <property type="entry name" value="Restrct_endonuc-II-like"/>
</dbReference>
<keyword evidence="1" id="KW-0540">Nuclease</keyword>
<evidence type="ECO:0000256" key="5">
    <source>
        <dbReference type="ARBA" id="ARBA00023204"/>
    </source>
</evidence>
<accession>A0ABW3AED7</accession>
<keyword evidence="3" id="KW-0227">DNA damage</keyword>
<evidence type="ECO:0000313" key="7">
    <source>
        <dbReference type="EMBL" id="MFD0788946.1"/>
    </source>
</evidence>
<dbReference type="Proteomes" id="UP001597055">
    <property type="component" value="Unassembled WGS sequence"/>
</dbReference>
<evidence type="ECO:0000256" key="6">
    <source>
        <dbReference type="ARBA" id="ARBA00029466"/>
    </source>
</evidence>
<proteinExistence type="inferred from homology"/>
<dbReference type="Gene3D" id="3.40.960.10">
    <property type="entry name" value="VSR Endonuclease"/>
    <property type="match status" value="1"/>
</dbReference>
<protein>
    <submittedName>
        <fullName evidence="7">Very short patch repair endonuclease</fullName>
    </submittedName>
</protein>
<dbReference type="RefSeq" id="WP_204981477.1">
    <property type="nucleotide sequence ID" value="NZ_JBHTII010000001.1"/>
</dbReference>
<evidence type="ECO:0000256" key="4">
    <source>
        <dbReference type="ARBA" id="ARBA00022801"/>
    </source>
</evidence>
<dbReference type="SUPFAM" id="SSF52980">
    <property type="entry name" value="Restriction endonuclease-like"/>
    <property type="match status" value="1"/>
</dbReference>
<comment type="similarity">
    <text evidence="6">Belongs to the Vsr family.</text>
</comment>
<organism evidence="7 8">
    <name type="scientific">Microbacterium insulae</name>
    <dbReference type="NCBI Taxonomy" id="483014"/>
    <lineage>
        <taxon>Bacteria</taxon>
        <taxon>Bacillati</taxon>
        <taxon>Actinomycetota</taxon>
        <taxon>Actinomycetes</taxon>
        <taxon>Micrococcales</taxon>
        <taxon>Microbacteriaceae</taxon>
        <taxon>Microbacterium</taxon>
    </lineage>
</organism>
<evidence type="ECO:0000256" key="3">
    <source>
        <dbReference type="ARBA" id="ARBA00022763"/>
    </source>
</evidence>
<dbReference type="GO" id="GO:0004519">
    <property type="term" value="F:endonuclease activity"/>
    <property type="evidence" value="ECO:0007669"/>
    <property type="project" value="UniProtKB-KW"/>
</dbReference>
<keyword evidence="8" id="KW-1185">Reference proteome</keyword>
<dbReference type="EMBL" id="JBHTII010000001">
    <property type="protein sequence ID" value="MFD0788946.1"/>
    <property type="molecule type" value="Genomic_DNA"/>
</dbReference>
<gene>
    <name evidence="7" type="ORF">ACFQ0P_00940</name>
</gene>
<dbReference type="Pfam" id="PF03852">
    <property type="entry name" value="Vsr"/>
    <property type="match status" value="1"/>
</dbReference>
<comment type="caution">
    <text evidence="7">The sequence shown here is derived from an EMBL/GenBank/DDBJ whole genome shotgun (WGS) entry which is preliminary data.</text>
</comment>
<evidence type="ECO:0000313" key="8">
    <source>
        <dbReference type="Proteomes" id="UP001597055"/>
    </source>
</evidence>
<dbReference type="CDD" id="cd00221">
    <property type="entry name" value="Vsr"/>
    <property type="match status" value="1"/>
</dbReference>
<evidence type="ECO:0000256" key="2">
    <source>
        <dbReference type="ARBA" id="ARBA00022759"/>
    </source>
</evidence>
<name>A0ABW3AED7_9MICO</name>
<keyword evidence="2 7" id="KW-0255">Endonuclease</keyword>
<sequence>MSWASSEAARRTMVGNRRRDTKPELAVRSLIHRAGLRYRVDFAPLGGRRKADIVFPRQRIAVFIDGCFWHSCPLHGVSPATNSGYWRPKLAKNVARDHDTDQLLSAAGWTVIRIWEHVSPAEAANIIITAVRSHAPTRALGASRRSSER</sequence>
<keyword evidence="5" id="KW-0234">DNA repair</keyword>